<proteinExistence type="inferred from homology"/>
<dbReference type="Pfam" id="PF09751">
    <property type="entry name" value="Es2"/>
    <property type="match status" value="1"/>
</dbReference>
<evidence type="ECO:0000256" key="2">
    <source>
        <dbReference type="ARBA" id="ARBA00009072"/>
    </source>
</evidence>
<dbReference type="InterPro" id="IPR019148">
    <property type="entry name" value="Nuclear_protein_DGCR14_ESS-2"/>
</dbReference>
<dbReference type="STRING" id="2020962.A0A2N1JHI5"/>
<keyword evidence="6" id="KW-1185">Reference proteome</keyword>
<name>A0A2N1JHI5_9BASI</name>
<gene>
    <name evidence="5" type="ORF">MVES_000410</name>
</gene>
<protein>
    <submittedName>
        <fullName evidence="5">Uncharacterized protein</fullName>
    </submittedName>
</protein>
<comment type="subcellular location">
    <subcellularLocation>
        <location evidence="1">Nucleus</location>
    </subcellularLocation>
</comment>
<evidence type="ECO:0000256" key="1">
    <source>
        <dbReference type="ARBA" id="ARBA00004123"/>
    </source>
</evidence>
<accession>A0A2N1JHI5</accession>
<feature type="region of interest" description="Disordered" evidence="4">
    <location>
        <begin position="395"/>
        <end position="436"/>
    </location>
</feature>
<sequence length="436" mass="48001">MANDAPFQATSGALIVPPRPGERSLRRQVVLEEEKYSDGLARIIQRDFFPELPRLRAENAYFAALESGDDDEVYAAARNLVQEEERAGILAERTARGDAGEPMTPMDVAETPRHATLTPVPPTPTPAWDAAAPLHDTPMRAEQIPELRLNMTLDQYQARYTSEDNASFAQLMQVAREKRRAKHQWAYNAESEASAAPIEAAPHAAASNALVHVPCAEKKGQTCGVAPGTWRFKARNSLMYAPDADKGTLERRSSSRTVAQSLPRVRYANTRLAETKEESTPSTPSSSIMDAAIRGTPQVHGYGYVSPVASAHAENLGERRLEQLMTWGTVAGTPRQLRRASPRTETASSHIETPRTEHGFKVPKLRSTRASRRSDLSPAARSLYERTAMGKRTSLFSHLANNTPSSQRSAADAERRARIATQQWSPVPSPVPKRKP</sequence>
<feature type="region of interest" description="Disordered" evidence="4">
    <location>
        <begin position="1"/>
        <end position="22"/>
    </location>
</feature>
<reference evidence="5 6" key="1">
    <citation type="submission" date="2017-10" db="EMBL/GenBank/DDBJ databases">
        <title>A novel species of cold-tolerant Malassezia isolated from bats.</title>
        <authorList>
            <person name="Lorch J.M."/>
            <person name="Palmer J.M."/>
            <person name="Vanderwolf K.J."/>
            <person name="Schmidt K.Z."/>
            <person name="Verant M.L."/>
            <person name="Weller T.J."/>
            <person name="Blehert D.S."/>
        </authorList>
    </citation>
    <scope>NUCLEOTIDE SEQUENCE [LARGE SCALE GENOMIC DNA]</scope>
    <source>
        <strain evidence="5 6">NWHC:44797-103</strain>
    </source>
</reference>
<dbReference type="OrthoDB" id="19679at2759"/>
<dbReference type="PANTHER" id="PTHR12940:SF0">
    <property type="entry name" value="SPLICING FACTOR ESS-2 HOMOLOG"/>
    <property type="match status" value="1"/>
</dbReference>
<dbReference type="PANTHER" id="PTHR12940">
    <property type="entry name" value="ES-2 PROTEIN - RELATED"/>
    <property type="match status" value="1"/>
</dbReference>
<evidence type="ECO:0000313" key="6">
    <source>
        <dbReference type="Proteomes" id="UP000232875"/>
    </source>
</evidence>
<feature type="compositionally biased region" description="Pro residues" evidence="4">
    <location>
        <begin position="427"/>
        <end position="436"/>
    </location>
</feature>
<dbReference type="Proteomes" id="UP000232875">
    <property type="component" value="Unassembled WGS sequence"/>
</dbReference>
<keyword evidence="3" id="KW-0539">Nucleus</keyword>
<dbReference type="AlphaFoldDB" id="A0A2N1JHI5"/>
<dbReference type="GO" id="GO:0071013">
    <property type="term" value="C:catalytic step 2 spliceosome"/>
    <property type="evidence" value="ECO:0007669"/>
    <property type="project" value="TreeGrafter"/>
</dbReference>
<feature type="compositionally biased region" description="Polar residues" evidence="4">
    <location>
        <begin position="395"/>
        <end position="409"/>
    </location>
</feature>
<feature type="region of interest" description="Disordered" evidence="4">
    <location>
        <begin position="334"/>
        <end position="357"/>
    </location>
</feature>
<evidence type="ECO:0000256" key="3">
    <source>
        <dbReference type="ARBA" id="ARBA00023242"/>
    </source>
</evidence>
<evidence type="ECO:0000313" key="5">
    <source>
        <dbReference type="EMBL" id="PKI85998.1"/>
    </source>
</evidence>
<evidence type="ECO:0000256" key="4">
    <source>
        <dbReference type="SAM" id="MobiDB-lite"/>
    </source>
</evidence>
<dbReference type="EMBL" id="KZ454987">
    <property type="protein sequence ID" value="PKI85998.1"/>
    <property type="molecule type" value="Genomic_DNA"/>
</dbReference>
<organism evidence="5 6">
    <name type="scientific">Malassezia vespertilionis</name>
    <dbReference type="NCBI Taxonomy" id="2020962"/>
    <lineage>
        <taxon>Eukaryota</taxon>
        <taxon>Fungi</taxon>
        <taxon>Dikarya</taxon>
        <taxon>Basidiomycota</taxon>
        <taxon>Ustilaginomycotina</taxon>
        <taxon>Malasseziomycetes</taxon>
        <taxon>Malasseziales</taxon>
        <taxon>Malasseziaceae</taxon>
        <taxon>Malassezia</taxon>
    </lineage>
</organism>
<comment type="similarity">
    <text evidence="2">Belongs to the ESS2 family.</text>
</comment>